<dbReference type="InterPro" id="IPR044560">
    <property type="entry name" value="MOase"/>
</dbReference>
<keyword evidence="1" id="KW-0560">Oxidoreductase</keyword>
<dbReference type="Gene3D" id="3.50.50.60">
    <property type="entry name" value="FAD/NAD(P)-binding domain"/>
    <property type="match status" value="1"/>
</dbReference>
<proteinExistence type="inferred from homology"/>
<dbReference type="EMBL" id="CP136898">
    <property type="protein sequence ID" value="WOL18891.1"/>
    <property type="molecule type" value="Genomic_DNA"/>
</dbReference>
<evidence type="ECO:0000313" key="5">
    <source>
        <dbReference type="EMBL" id="WOL18891.1"/>
    </source>
</evidence>
<accession>A0AAQ3QN66</accession>
<evidence type="ECO:0000259" key="4">
    <source>
        <dbReference type="Pfam" id="PF01494"/>
    </source>
</evidence>
<comment type="similarity">
    <text evidence="3">Belongs to the 3-hydroxybenzoate 6-hydroxylase family.</text>
</comment>
<sequence>MEACEDIVIVGAGIAGLAAALGLHRLGLRSLVLESSDTLRASGFAITTWTNAWRALDALGVGDSLRSQHLRLEKLIATSTTSGSVTAQLRLTKQSKHNGAEHEARCLKRNLLVETLAKELPPGTIRFSSKVVSIEQVGKSNLLRLADGSTIKTKVLIGSDGINSVVAKWLGLEVPIFARRYAARGITTFPDGHGLKPEFAQFFGKGYRGGMEPCDEQSVYWFLTWTSDHAEDKEMCKDAAKVSQLVLSKLKTAKASEEILHVIKKSELSSVACSPLRYRSPLSLLRGEMSRGGVCVIGDAFHPMTPDLAEGGCSALEDGVVLAKCLGEGLICGGGGKGEDQERRIEKALGKYAEARRWRSFELVARSYLVGVLQEGGSWAMNALRDRVLSGLMANMLLSEADFDCGKLDVQSL</sequence>
<dbReference type="GO" id="GO:0071949">
    <property type="term" value="F:FAD binding"/>
    <property type="evidence" value="ECO:0007669"/>
    <property type="project" value="InterPro"/>
</dbReference>
<dbReference type="GO" id="GO:0004497">
    <property type="term" value="F:monooxygenase activity"/>
    <property type="evidence" value="ECO:0007669"/>
    <property type="project" value="UniProtKB-KW"/>
</dbReference>
<evidence type="ECO:0000313" key="6">
    <source>
        <dbReference type="Proteomes" id="UP001327560"/>
    </source>
</evidence>
<dbReference type="PRINTS" id="PR00420">
    <property type="entry name" value="RNGMNOXGNASE"/>
</dbReference>
<dbReference type="Pfam" id="PF01494">
    <property type="entry name" value="FAD_binding_3"/>
    <property type="match status" value="1"/>
</dbReference>
<evidence type="ECO:0000256" key="1">
    <source>
        <dbReference type="ARBA" id="ARBA00023002"/>
    </source>
</evidence>
<keyword evidence="6" id="KW-1185">Reference proteome</keyword>
<dbReference type="AlphaFoldDB" id="A0AAQ3QN66"/>
<feature type="domain" description="FAD-binding" evidence="4">
    <location>
        <begin position="6"/>
        <end position="328"/>
    </location>
</feature>
<name>A0AAQ3QN66_9LILI</name>
<dbReference type="PANTHER" id="PTHR45934">
    <property type="entry name" value="FAD/NAD(P)-BINDING OXIDOREDUCTASE FAMILY PROTEIN"/>
    <property type="match status" value="1"/>
</dbReference>
<reference evidence="5 6" key="1">
    <citation type="submission" date="2023-10" db="EMBL/GenBank/DDBJ databases">
        <title>Chromosome-scale genome assembly provides insights into flower coloration mechanisms of Canna indica.</title>
        <authorList>
            <person name="Li C."/>
        </authorList>
    </citation>
    <scope>NUCLEOTIDE SEQUENCE [LARGE SCALE GENOMIC DNA]</scope>
    <source>
        <tissue evidence="5">Flower</tissue>
    </source>
</reference>
<dbReference type="SUPFAM" id="SSF51905">
    <property type="entry name" value="FAD/NAD(P)-binding domain"/>
    <property type="match status" value="1"/>
</dbReference>
<dbReference type="PANTHER" id="PTHR45934:SF28">
    <property type="entry name" value="OS03G0153100 PROTEIN"/>
    <property type="match status" value="1"/>
</dbReference>
<dbReference type="InterPro" id="IPR036188">
    <property type="entry name" value="FAD/NAD-bd_sf"/>
</dbReference>
<organism evidence="5 6">
    <name type="scientific">Canna indica</name>
    <name type="common">Indian-shot</name>
    <dbReference type="NCBI Taxonomy" id="4628"/>
    <lineage>
        <taxon>Eukaryota</taxon>
        <taxon>Viridiplantae</taxon>
        <taxon>Streptophyta</taxon>
        <taxon>Embryophyta</taxon>
        <taxon>Tracheophyta</taxon>
        <taxon>Spermatophyta</taxon>
        <taxon>Magnoliopsida</taxon>
        <taxon>Liliopsida</taxon>
        <taxon>Zingiberales</taxon>
        <taxon>Cannaceae</taxon>
        <taxon>Canna</taxon>
    </lineage>
</organism>
<dbReference type="Proteomes" id="UP001327560">
    <property type="component" value="Chromosome 9"/>
</dbReference>
<protein>
    <recommendedName>
        <fullName evidence="4">FAD-binding domain-containing protein</fullName>
    </recommendedName>
</protein>
<gene>
    <name evidence="5" type="ORF">Cni_G27688</name>
</gene>
<evidence type="ECO:0000256" key="2">
    <source>
        <dbReference type="ARBA" id="ARBA00023033"/>
    </source>
</evidence>
<evidence type="ECO:0000256" key="3">
    <source>
        <dbReference type="ARBA" id="ARBA00024018"/>
    </source>
</evidence>
<keyword evidence="2" id="KW-0503">Monooxygenase</keyword>
<dbReference type="InterPro" id="IPR002938">
    <property type="entry name" value="FAD-bd"/>
</dbReference>